<evidence type="ECO:0000313" key="2">
    <source>
        <dbReference type="Proteomes" id="UP000092683"/>
    </source>
</evidence>
<dbReference type="OrthoDB" id="3292498at2"/>
<evidence type="ECO:0008006" key="3">
    <source>
        <dbReference type="Google" id="ProtNLM"/>
    </source>
</evidence>
<organism evidence="1 2">
    <name type="scientific">Mycobacterium malmoense</name>
    <dbReference type="NCBI Taxonomy" id="1780"/>
    <lineage>
        <taxon>Bacteria</taxon>
        <taxon>Bacillati</taxon>
        <taxon>Actinomycetota</taxon>
        <taxon>Actinomycetes</taxon>
        <taxon>Mycobacteriales</taxon>
        <taxon>Mycobacteriaceae</taxon>
        <taxon>Mycobacterium</taxon>
    </lineage>
</organism>
<gene>
    <name evidence="1" type="ORF">A5677_05470</name>
</gene>
<accession>A0A1B9CRL2</accession>
<dbReference type="Gene3D" id="2.30.110.10">
    <property type="entry name" value="Electron Transport, Fmn-binding Protein, Chain A"/>
    <property type="match status" value="1"/>
</dbReference>
<protein>
    <recommendedName>
        <fullName evidence="3">DUF385 domain-containing protein</fullName>
    </recommendedName>
</protein>
<dbReference type="InterPro" id="IPR012349">
    <property type="entry name" value="Split_barrel_FMN-bd"/>
</dbReference>
<dbReference type="AlphaFoldDB" id="A0A1B9CRL2"/>
<name>A0A1B9CRL2_MYCMA</name>
<dbReference type="EMBL" id="MBEE01000236">
    <property type="protein sequence ID" value="OCB45008.1"/>
    <property type="molecule type" value="Genomic_DNA"/>
</dbReference>
<evidence type="ECO:0000313" key="1">
    <source>
        <dbReference type="EMBL" id="OCB45008.1"/>
    </source>
</evidence>
<sequence>MSVGNNIGRLLMRAAPLLNKPVAAIAASPRLGARMRRSIGLVTYTGRRSGRTFSIPVAYRRRGEEIEIAANMPDAKTWWRNFVGDGAPMSVTFDGEKRAGHAVAHRGADGRVTVRVRLAGGQSTW</sequence>
<proteinExistence type="predicted"/>
<comment type="caution">
    <text evidence="1">The sequence shown here is derived from an EMBL/GenBank/DDBJ whole genome shotgun (WGS) entry which is preliminary data.</text>
</comment>
<reference evidence="1 2" key="1">
    <citation type="submission" date="2016-06" db="EMBL/GenBank/DDBJ databases">
        <authorList>
            <person name="Kjaerup R.B."/>
            <person name="Dalgaard T.S."/>
            <person name="Juul-Madsen H.R."/>
        </authorList>
    </citation>
    <scope>NUCLEOTIDE SEQUENCE [LARGE SCALE GENOMIC DNA]</scope>
    <source>
        <strain evidence="1 2">E3012</strain>
    </source>
</reference>
<dbReference type="Proteomes" id="UP000092683">
    <property type="component" value="Unassembled WGS sequence"/>
</dbReference>
<dbReference type="RefSeq" id="WP_065483646.1">
    <property type="nucleotide sequence ID" value="NZ_MBEE01000236.1"/>
</dbReference>